<evidence type="ECO:0000256" key="3">
    <source>
        <dbReference type="ARBA" id="ARBA00022989"/>
    </source>
</evidence>
<dbReference type="EMBL" id="ML993897">
    <property type="protein sequence ID" value="KAF2203663.1"/>
    <property type="molecule type" value="Genomic_DNA"/>
</dbReference>
<dbReference type="AlphaFoldDB" id="A0A9P4MXW9"/>
<sequence>MKWVRKRKMVLKEDEDKTIIGPAIPPITNTFRSLSHIGWYSSAYTLTLCTFQLLWGRLYTHHAPFPTFFTSIFLFELGSLICAISPTSAVFILGRAIAGIGSAGISNGSIVLVVRSVPLERRPVFQSFFGVVYGVASVVGPVVGGVLTETVGWRWCFWINLPCGGVVLVVLVLVLGRPFSLRGKKRMIKKERGGTGRERGRRIGVTEQVKSLDPLGTALFMASIVCLLLALQWGGTAYQWSSWRIILLLVLFPILLLLFLLLQHLTPSTHALLPLHILTHRTIASSLFYTTTSQASMLIITYYIPLYFQVLRSYTPLSSGLATIPSILSLVLGTILAGALVQKLVFYPAPFMYLSSILTSIGAGLISTWGVEEGRAGWIGYQVLFGFGVGCGMQQPSLLSQIVLERGDVPRGIGLMFFGQNFGGAVGVGVAQGLFADTLAEQISTISGLHLDKEQVGEMGATELKRLVPKELLGAVLEGYGKAIRNAFYVGVGLAGVSAVGAVGVEWRSIRREPGGARKGVAAEERGTGEVKVDKRGQEIKGDKTSLV</sequence>
<feature type="transmembrane region" description="Helical" evidence="6">
    <location>
        <begin position="283"/>
        <end position="305"/>
    </location>
</feature>
<feature type="transmembrane region" description="Helical" evidence="6">
    <location>
        <begin position="487"/>
        <end position="505"/>
    </location>
</feature>
<evidence type="ECO:0000313" key="8">
    <source>
        <dbReference type="EMBL" id="KAF2203663.1"/>
    </source>
</evidence>
<reference evidence="8" key="1">
    <citation type="journal article" date="2020" name="Stud. Mycol.">
        <title>101 Dothideomycetes genomes: a test case for predicting lifestyles and emergence of pathogens.</title>
        <authorList>
            <person name="Haridas S."/>
            <person name="Albert R."/>
            <person name="Binder M."/>
            <person name="Bloem J."/>
            <person name="Labutti K."/>
            <person name="Salamov A."/>
            <person name="Andreopoulos B."/>
            <person name="Baker S."/>
            <person name="Barry K."/>
            <person name="Bills G."/>
            <person name="Bluhm B."/>
            <person name="Cannon C."/>
            <person name="Castanera R."/>
            <person name="Culley D."/>
            <person name="Daum C."/>
            <person name="Ezra D."/>
            <person name="Gonzalez J."/>
            <person name="Henrissat B."/>
            <person name="Kuo A."/>
            <person name="Liang C."/>
            <person name="Lipzen A."/>
            <person name="Lutzoni F."/>
            <person name="Magnuson J."/>
            <person name="Mondo S."/>
            <person name="Nolan M."/>
            <person name="Ohm R."/>
            <person name="Pangilinan J."/>
            <person name="Park H.-J."/>
            <person name="Ramirez L."/>
            <person name="Alfaro M."/>
            <person name="Sun H."/>
            <person name="Tritt A."/>
            <person name="Yoshinaga Y."/>
            <person name="Zwiers L.-H."/>
            <person name="Turgeon B."/>
            <person name="Goodwin S."/>
            <person name="Spatafora J."/>
            <person name="Crous P."/>
            <person name="Grigoriev I."/>
        </authorList>
    </citation>
    <scope>NUCLEOTIDE SEQUENCE</scope>
    <source>
        <strain evidence="8">ATCC 74209</strain>
    </source>
</reference>
<keyword evidence="2 6" id="KW-0812">Transmembrane</keyword>
<gene>
    <name evidence="8" type="ORF">GQ43DRAFT_252008</name>
</gene>
<evidence type="ECO:0000256" key="1">
    <source>
        <dbReference type="ARBA" id="ARBA00004141"/>
    </source>
</evidence>
<feature type="transmembrane region" description="Helical" evidence="6">
    <location>
        <begin position="376"/>
        <end position="393"/>
    </location>
</feature>
<organism evidence="8 9">
    <name type="scientific">Delitschia confertaspora ATCC 74209</name>
    <dbReference type="NCBI Taxonomy" id="1513339"/>
    <lineage>
        <taxon>Eukaryota</taxon>
        <taxon>Fungi</taxon>
        <taxon>Dikarya</taxon>
        <taxon>Ascomycota</taxon>
        <taxon>Pezizomycotina</taxon>
        <taxon>Dothideomycetes</taxon>
        <taxon>Pleosporomycetidae</taxon>
        <taxon>Pleosporales</taxon>
        <taxon>Delitschiaceae</taxon>
        <taxon>Delitschia</taxon>
    </lineage>
</organism>
<protein>
    <submittedName>
        <fullName evidence="8">MFS general substrate transporter</fullName>
    </submittedName>
</protein>
<feature type="transmembrane region" description="Helical" evidence="6">
    <location>
        <begin position="351"/>
        <end position="370"/>
    </location>
</feature>
<feature type="transmembrane region" description="Helical" evidence="6">
    <location>
        <begin position="92"/>
        <end position="114"/>
    </location>
</feature>
<evidence type="ECO:0000256" key="2">
    <source>
        <dbReference type="ARBA" id="ARBA00022692"/>
    </source>
</evidence>
<dbReference type="GO" id="GO:0022857">
    <property type="term" value="F:transmembrane transporter activity"/>
    <property type="evidence" value="ECO:0007669"/>
    <property type="project" value="InterPro"/>
</dbReference>
<dbReference type="OrthoDB" id="10021397at2759"/>
<feature type="domain" description="Major facilitator superfamily (MFS) profile" evidence="7">
    <location>
        <begin position="1"/>
        <end position="510"/>
    </location>
</feature>
<feature type="transmembrane region" description="Helical" evidence="6">
    <location>
        <begin position="211"/>
        <end position="231"/>
    </location>
</feature>
<evidence type="ECO:0000256" key="5">
    <source>
        <dbReference type="SAM" id="MobiDB-lite"/>
    </source>
</evidence>
<dbReference type="GO" id="GO:0005886">
    <property type="term" value="C:plasma membrane"/>
    <property type="evidence" value="ECO:0007669"/>
    <property type="project" value="TreeGrafter"/>
</dbReference>
<keyword evidence="3 6" id="KW-1133">Transmembrane helix</keyword>
<feature type="region of interest" description="Disordered" evidence="5">
    <location>
        <begin position="514"/>
        <end position="548"/>
    </location>
</feature>
<feature type="transmembrane region" description="Helical" evidence="6">
    <location>
        <begin position="126"/>
        <end position="147"/>
    </location>
</feature>
<feature type="transmembrane region" description="Helical" evidence="6">
    <location>
        <begin position="37"/>
        <end position="55"/>
    </location>
</feature>
<dbReference type="CDD" id="cd17502">
    <property type="entry name" value="MFS_Azr1_MDR_like"/>
    <property type="match status" value="1"/>
</dbReference>
<comment type="caution">
    <text evidence="8">The sequence shown here is derived from an EMBL/GenBank/DDBJ whole genome shotgun (WGS) entry which is preliminary data.</text>
</comment>
<feature type="transmembrane region" description="Helical" evidence="6">
    <location>
        <begin position="413"/>
        <end position="435"/>
    </location>
</feature>
<keyword evidence="9" id="KW-1185">Reference proteome</keyword>
<evidence type="ECO:0000256" key="4">
    <source>
        <dbReference type="ARBA" id="ARBA00023136"/>
    </source>
</evidence>
<dbReference type="InterPro" id="IPR011701">
    <property type="entry name" value="MFS"/>
</dbReference>
<dbReference type="SUPFAM" id="SSF103473">
    <property type="entry name" value="MFS general substrate transporter"/>
    <property type="match status" value="2"/>
</dbReference>
<feature type="transmembrane region" description="Helical" evidence="6">
    <location>
        <begin position="243"/>
        <end position="262"/>
    </location>
</feature>
<comment type="subcellular location">
    <subcellularLocation>
        <location evidence="1">Membrane</location>
        <topology evidence="1">Multi-pass membrane protein</topology>
    </subcellularLocation>
</comment>
<dbReference type="InterPro" id="IPR020846">
    <property type="entry name" value="MFS_dom"/>
</dbReference>
<evidence type="ECO:0000313" key="9">
    <source>
        <dbReference type="Proteomes" id="UP000799536"/>
    </source>
</evidence>
<evidence type="ECO:0000256" key="6">
    <source>
        <dbReference type="SAM" id="Phobius"/>
    </source>
</evidence>
<feature type="transmembrane region" description="Helical" evidence="6">
    <location>
        <begin position="317"/>
        <end position="339"/>
    </location>
</feature>
<dbReference type="Gene3D" id="1.20.1720.10">
    <property type="entry name" value="Multidrug resistance protein D"/>
    <property type="match status" value="1"/>
</dbReference>
<dbReference type="PANTHER" id="PTHR23501">
    <property type="entry name" value="MAJOR FACILITATOR SUPERFAMILY"/>
    <property type="match status" value="1"/>
</dbReference>
<dbReference type="PROSITE" id="PS50850">
    <property type="entry name" value="MFS"/>
    <property type="match status" value="1"/>
</dbReference>
<dbReference type="InterPro" id="IPR036259">
    <property type="entry name" value="MFS_trans_sf"/>
</dbReference>
<keyword evidence="4 6" id="KW-0472">Membrane</keyword>
<dbReference type="PANTHER" id="PTHR23501:SF201">
    <property type="entry name" value="MFS AFLATOXIN EFFLUX PUMP"/>
    <property type="match status" value="1"/>
</dbReference>
<name>A0A9P4MXW9_9PLEO</name>
<feature type="transmembrane region" description="Helical" evidence="6">
    <location>
        <begin position="159"/>
        <end position="180"/>
    </location>
</feature>
<accession>A0A9P4MXW9</accession>
<dbReference type="Gene3D" id="1.20.1250.20">
    <property type="entry name" value="MFS general substrate transporter like domains"/>
    <property type="match status" value="1"/>
</dbReference>
<feature type="transmembrane region" description="Helical" evidence="6">
    <location>
        <begin position="67"/>
        <end position="86"/>
    </location>
</feature>
<dbReference type="Pfam" id="PF07690">
    <property type="entry name" value="MFS_1"/>
    <property type="match status" value="1"/>
</dbReference>
<evidence type="ECO:0000259" key="7">
    <source>
        <dbReference type="PROSITE" id="PS50850"/>
    </source>
</evidence>
<proteinExistence type="predicted"/>
<dbReference type="Proteomes" id="UP000799536">
    <property type="component" value="Unassembled WGS sequence"/>
</dbReference>